<keyword evidence="3" id="KW-0560">Oxidoreductase</keyword>
<gene>
    <name evidence="6" type="primary">crtZ</name>
    <name evidence="6" type="ORF">GCM10007049_11870</name>
</gene>
<dbReference type="Proteomes" id="UP000619457">
    <property type="component" value="Unassembled WGS sequence"/>
</dbReference>
<name>A0A918PUE0_9BACT</name>
<dbReference type="GO" id="GO:0016119">
    <property type="term" value="P:carotene metabolic process"/>
    <property type="evidence" value="ECO:0007669"/>
    <property type="project" value="TreeGrafter"/>
</dbReference>
<protein>
    <submittedName>
        <fullName evidence="6">Beta-carotene hydroxylase</fullName>
    </submittedName>
</protein>
<proteinExistence type="inferred from homology"/>
<evidence type="ECO:0000313" key="7">
    <source>
        <dbReference type="Proteomes" id="UP000619457"/>
    </source>
</evidence>
<reference evidence="6" key="1">
    <citation type="journal article" date="2014" name="Int. J. Syst. Evol. Microbiol.">
        <title>Complete genome sequence of Corynebacterium casei LMG S-19264T (=DSM 44701T), isolated from a smear-ripened cheese.</title>
        <authorList>
            <consortium name="US DOE Joint Genome Institute (JGI-PGF)"/>
            <person name="Walter F."/>
            <person name="Albersmeier A."/>
            <person name="Kalinowski J."/>
            <person name="Ruckert C."/>
        </authorList>
    </citation>
    <scope>NUCLEOTIDE SEQUENCE</scope>
    <source>
        <strain evidence="6">KCTC 12368</strain>
    </source>
</reference>
<evidence type="ECO:0000256" key="3">
    <source>
        <dbReference type="ARBA" id="ARBA00023002"/>
    </source>
</evidence>
<reference evidence="6" key="2">
    <citation type="submission" date="2020-09" db="EMBL/GenBank/DDBJ databases">
        <authorList>
            <person name="Sun Q."/>
            <person name="Kim S."/>
        </authorList>
    </citation>
    <scope>NUCLEOTIDE SEQUENCE</scope>
    <source>
        <strain evidence="6">KCTC 12368</strain>
    </source>
</reference>
<dbReference type="GO" id="GO:0016123">
    <property type="term" value="P:xanthophyll biosynthetic process"/>
    <property type="evidence" value="ECO:0007669"/>
    <property type="project" value="TreeGrafter"/>
</dbReference>
<dbReference type="EMBL" id="BMWX01000002">
    <property type="protein sequence ID" value="GGZ20896.1"/>
    <property type="molecule type" value="Genomic_DNA"/>
</dbReference>
<dbReference type="GO" id="GO:0010291">
    <property type="term" value="F:beta-carotene 3-hydroxylase activity"/>
    <property type="evidence" value="ECO:0007669"/>
    <property type="project" value="TreeGrafter"/>
</dbReference>
<dbReference type="InterPro" id="IPR006694">
    <property type="entry name" value="Fatty_acid_hydroxylase"/>
</dbReference>
<dbReference type="RefSeq" id="WP_018472275.1">
    <property type="nucleotide sequence ID" value="NZ_BMWX01000002.1"/>
</dbReference>
<keyword evidence="4" id="KW-0472">Membrane</keyword>
<evidence type="ECO:0000259" key="5">
    <source>
        <dbReference type="Pfam" id="PF04116"/>
    </source>
</evidence>
<feature type="transmembrane region" description="Helical" evidence="4">
    <location>
        <begin position="6"/>
        <end position="27"/>
    </location>
</feature>
<keyword evidence="7" id="KW-1185">Reference proteome</keyword>
<feature type="transmembrane region" description="Helical" evidence="4">
    <location>
        <begin position="73"/>
        <end position="91"/>
    </location>
</feature>
<feature type="transmembrane region" description="Helical" evidence="4">
    <location>
        <begin position="48"/>
        <end position="67"/>
    </location>
</feature>
<evidence type="ECO:0000256" key="2">
    <source>
        <dbReference type="ARBA" id="ARBA00022746"/>
    </source>
</evidence>
<keyword evidence="4" id="KW-1133">Transmembrane helix</keyword>
<keyword evidence="4" id="KW-0812">Transmembrane</keyword>
<dbReference type="GO" id="GO:0005506">
    <property type="term" value="F:iron ion binding"/>
    <property type="evidence" value="ECO:0007669"/>
    <property type="project" value="InterPro"/>
</dbReference>
<dbReference type="AlphaFoldDB" id="A0A918PUE0"/>
<dbReference type="PANTHER" id="PTHR31899">
    <property type="entry name" value="BETA-CAROTENE 3-HYDROXYLASE 1, CHLOROPLASTIC"/>
    <property type="match status" value="1"/>
</dbReference>
<comment type="similarity">
    <text evidence="1">Belongs to the sterol desaturase family.</text>
</comment>
<dbReference type="PANTHER" id="PTHR31899:SF9">
    <property type="entry name" value="BETA-CAROTENE 3-HYDROXYLASE 1, CHLOROPLASTIC"/>
    <property type="match status" value="1"/>
</dbReference>
<evidence type="ECO:0000256" key="4">
    <source>
        <dbReference type="SAM" id="Phobius"/>
    </source>
</evidence>
<evidence type="ECO:0000313" key="6">
    <source>
        <dbReference type="EMBL" id="GGZ20896.1"/>
    </source>
</evidence>
<keyword evidence="2" id="KW-0125">Carotenoid biosynthesis</keyword>
<evidence type="ECO:0000256" key="1">
    <source>
        <dbReference type="ARBA" id="ARBA00009324"/>
    </source>
</evidence>
<accession>A0A918PUE0</accession>
<feature type="domain" description="Fatty acid hydroxylase" evidence="5">
    <location>
        <begin position="8"/>
        <end position="137"/>
    </location>
</feature>
<comment type="caution">
    <text evidence="6">The sequence shown here is derived from an EMBL/GenBank/DDBJ whole genome shotgun (WGS) entry which is preliminary data.</text>
</comment>
<dbReference type="InterPro" id="IPR045019">
    <property type="entry name" value="BETA-OHASE-like"/>
</dbReference>
<sequence length="148" mass="17078">MLYAIGFVLIGFISMELAGWFIHKFIMHGPLWPIHQSHHKPSKGPFELNDIFSIFFGTTAVVLMILGYEQLDYRFWIGTGITVYGFSYFVFHDIIIHRRLKLIARPEHGVLRGIIRAHQAHHSDNKKKGVAAYGLFFVPFKFFKGGLK</sequence>
<organism evidence="6 7">
    <name type="scientific">Echinicola pacifica</name>
    <dbReference type="NCBI Taxonomy" id="346377"/>
    <lineage>
        <taxon>Bacteria</taxon>
        <taxon>Pseudomonadati</taxon>
        <taxon>Bacteroidota</taxon>
        <taxon>Cytophagia</taxon>
        <taxon>Cytophagales</taxon>
        <taxon>Cyclobacteriaceae</taxon>
        <taxon>Echinicola</taxon>
    </lineage>
</organism>
<dbReference type="Pfam" id="PF04116">
    <property type="entry name" value="FA_hydroxylase"/>
    <property type="match status" value="1"/>
</dbReference>